<feature type="chain" id="PRO_5019860571" description="EF-hand domain-containing protein" evidence="6">
    <location>
        <begin position="22"/>
        <end position="662"/>
    </location>
</feature>
<dbReference type="InterPro" id="IPR010264">
    <property type="entry name" value="Self-incomp_S1"/>
</dbReference>
<feature type="signal peptide" evidence="6">
    <location>
        <begin position="1"/>
        <end position="21"/>
    </location>
</feature>
<evidence type="ECO:0008006" key="9">
    <source>
        <dbReference type="Google" id="ProtNLM"/>
    </source>
</evidence>
<dbReference type="GO" id="GO:0006897">
    <property type="term" value="P:endocytosis"/>
    <property type="evidence" value="ECO:0007669"/>
    <property type="project" value="TreeGrafter"/>
</dbReference>
<evidence type="ECO:0000256" key="2">
    <source>
        <dbReference type="ARBA" id="ARBA00005581"/>
    </source>
</evidence>
<proteinExistence type="inferred from homology"/>
<comment type="similarity">
    <text evidence="2">Belongs to the plant self-incompatibility (S1) protein family.</text>
</comment>
<evidence type="ECO:0000313" key="8">
    <source>
        <dbReference type="Proteomes" id="UP000290289"/>
    </source>
</evidence>
<dbReference type="GO" id="GO:0005737">
    <property type="term" value="C:cytoplasm"/>
    <property type="evidence" value="ECO:0007669"/>
    <property type="project" value="TreeGrafter"/>
</dbReference>
<comment type="subcellular location">
    <subcellularLocation>
        <location evidence="1">Secreted</location>
    </subcellularLocation>
</comment>
<dbReference type="GO" id="GO:0005634">
    <property type="term" value="C:nucleus"/>
    <property type="evidence" value="ECO:0007669"/>
    <property type="project" value="TreeGrafter"/>
</dbReference>
<evidence type="ECO:0000256" key="6">
    <source>
        <dbReference type="SAM" id="SignalP"/>
    </source>
</evidence>
<dbReference type="PANTHER" id="PTHR11216:SF137">
    <property type="entry name" value="CALCIUM-BINDING EF HAND FAMILY PROTEIN"/>
    <property type="match status" value="1"/>
</dbReference>
<evidence type="ECO:0000256" key="3">
    <source>
        <dbReference type="ARBA" id="ARBA00022471"/>
    </source>
</evidence>
<dbReference type="GO" id="GO:0016197">
    <property type="term" value="P:endosomal transport"/>
    <property type="evidence" value="ECO:0007669"/>
    <property type="project" value="TreeGrafter"/>
</dbReference>
<accession>A0A498JM23</accession>
<evidence type="ECO:0000256" key="5">
    <source>
        <dbReference type="ARBA" id="ARBA00022729"/>
    </source>
</evidence>
<sequence length="662" mass="75214">MAARTIFISVAVLALGQFVSSTFFGKIHIDVENTLVSNTVVELHCMSKSDDLGNHVIPHSGAYNFTFHDDFWDRTLFFCYMQWRRSDGKWVKAAFNIYKPKRDQKRCMHRCKWQINEYGIFSFTLDTKVWTNFYKNFTIEDRASTPNNAPPSVYSSLGFITLNLLLSSIPSVNNEPFSKYVWDLSDQDNDSMLSLREFCFSLYLMERYREGRPLPDTLPHNVMHDETLLSMTGQPKNAAWSPNPGYGQYQGMQSGQHQGMQGVAPAAGLRPPLQRSLPQADGALQPNQQNLRVRGMEGLNTTQHDNGKQDLANSKTEEDAGKKAIFLLLFIPTYTILLQVLYKSRCDNRLNEITERAIADKREAELLAKKYEKYKQVAEIASKLTIEEATFREVQERKMELHQAIVKMEKGGSADGILQVCADRIQYDLEELVKALTQRCEKHGLNMKSSAIFELPTGTTVTFFFLYSIVSLKQCPIFNEDTNNLNFLVTKQTCTLLYRTTKAFVCIPFADTYYSVVQYATNVHFVVVQGLFSRPLRYDLSVAIGFVRPQDALRGKCHISKSHASPLTEEVIIRALSKTFCVKASRLEGVMLVKPEIGIHWNTSQPVDNITWLSSECEQTWPLFVGSYLVGTTCTVQGYQFGSVEGLLEEFQTSAEWKSVST</sequence>
<keyword evidence="3" id="KW-0713">Self-incompatibility</keyword>
<organism evidence="7 8">
    <name type="scientific">Malus domestica</name>
    <name type="common">Apple</name>
    <name type="synonym">Pyrus malus</name>
    <dbReference type="NCBI Taxonomy" id="3750"/>
    <lineage>
        <taxon>Eukaryota</taxon>
        <taxon>Viridiplantae</taxon>
        <taxon>Streptophyta</taxon>
        <taxon>Embryophyta</taxon>
        <taxon>Tracheophyta</taxon>
        <taxon>Spermatophyta</taxon>
        <taxon>Magnoliopsida</taxon>
        <taxon>eudicotyledons</taxon>
        <taxon>Gunneridae</taxon>
        <taxon>Pentapetalae</taxon>
        <taxon>rosids</taxon>
        <taxon>fabids</taxon>
        <taxon>Rosales</taxon>
        <taxon>Rosaceae</taxon>
        <taxon>Amygdaloideae</taxon>
        <taxon>Maleae</taxon>
        <taxon>Malus</taxon>
    </lineage>
</organism>
<evidence type="ECO:0000256" key="1">
    <source>
        <dbReference type="ARBA" id="ARBA00004613"/>
    </source>
</evidence>
<comment type="caution">
    <text evidence="7">The sequence shown here is derived from an EMBL/GenBank/DDBJ whole genome shotgun (WGS) entry which is preliminary data.</text>
</comment>
<protein>
    <recommendedName>
        <fullName evidence="9">EF-hand domain-containing protein</fullName>
    </recommendedName>
</protein>
<dbReference type="Proteomes" id="UP000290289">
    <property type="component" value="Chromosome 6"/>
</dbReference>
<evidence type="ECO:0000256" key="4">
    <source>
        <dbReference type="ARBA" id="ARBA00022525"/>
    </source>
</evidence>
<evidence type="ECO:0000313" key="7">
    <source>
        <dbReference type="EMBL" id="RXH96788.1"/>
    </source>
</evidence>
<dbReference type="PANTHER" id="PTHR11216">
    <property type="entry name" value="EH DOMAIN"/>
    <property type="match status" value="1"/>
</dbReference>
<dbReference type="AlphaFoldDB" id="A0A498JM23"/>
<name>A0A498JM23_MALDO</name>
<dbReference type="EMBL" id="RDQH01000332">
    <property type="protein sequence ID" value="RXH96788.1"/>
    <property type="molecule type" value="Genomic_DNA"/>
</dbReference>
<gene>
    <name evidence="7" type="ORF">DVH24_009630</name>
</gene>
<dbReference type="InterPro" id="IPR011992">
    <property type="entry name" value="EF-hand-dom_pair"/>
</dbReference>
<dbReference type="GO" id="GO:0005576">
    <property type="term" value="C:extracellular region"/>
    <property type="evidence" value="ECO:0007669"/>
    <property type="project" value="UniProtKB-SubCell"/>
</dbReference>
<dbReference type="GO" id="GO:0005886">
    <property type="term" value="C:plasma membrane"/>
    <property type="evidence" value="ECO:0007669"/>
    <property type="project" value="TreeGrafter"/>
</dbReference>
<reference evidence="7 8" key="1">
    <citation type="submission" date="2018-10" db="EMBL/GenBank/DDBJ databases">
        <title>A high-quality apple genome assembly.</title>
        <authorList>
            <person name="Hu J."/>
        </authorList>
    </citation>
    <scope>NUCLEOTIDE SEQUENCE [LARGE SCALE GENOMIC DNA]</scope>
    <source>
        <strain evidence="8">cv. HFTH1</strain>
        <tissue evidence="7">Young leaf</tissue>
    </source>
</reference>
<dbReference type="Pfam" id="PF05938">
    <property type="entry name" value="Self-incomp_S1"/>
    <property type="match status" value="1"/>
</dbReference>
<dbReference type="SUPFAM" id="SSF47473">
    <property type="entry name" value="EF-hand"/>
    <property type="match status" value="1"/>
</dbReference>
<keyword evidence="5 6" id="KW-0732">Signal</keyword>
<keyword evidence="4" id="KW-0964">Secreted</keyword>
<dbReference type="Gene3D" id="1.10.238.10">
    <property type="entry name" value="EF-hand"/>
    <property type="match status" value="1"/>
</dbReference>
<dbReference type="STRING" id="3750.A0A498JM23"/>
<keyword evidence="8" id="KW-1185">Reference proteome</keyword>
<dbReference type="GO" id="GO:0060320">
    <property type="term" value="P:rejection of self pollen"/>
    <property type="evidence" value="ECO:0007669"/>
    <property type="project" value="UniProtKB-KW"/>
</dbReference>